<accession>A0A392P1H1</accession>
<organism evidence="1 2">
    <name type="scientific">Trifolium medium</name>
    <dbReference type="NCBI Taxonomy" id="97028"/>
    <lineage>
        <taxon>Eukaryota</taxon>
        <taxon>Viridiplantae</taxon>
        <taxon>Streptophyta</taxon>
        <taxon>Embryophyta</taxon>
        <taxon>Tracheophyta</taxon>
        <taxon>Spermatophyta</taxon>
        <taxon>Magnoliopsida</taxon>
        <taxon>eudicotyledons</taxon>
        <taxon>Gunneridae</taxon>
        <taxon>Pentapetalae</taxon>
        <taxon>rosids</taxon>
        <taxon>fabids</taxon>
        <taxon>Fabales</taxon>
        <taxon>Fabaceae</taxon>
        <taxon>Papilionoideae</taxon>
        <taxon>50 kb inversion clade</taxon>
        <taxon>NPAAA clade</taxon>
        <taxon>Hologalegina</taxon>
        <taxon>IRL clade</taxon>
        <taxon>Trifolieae</taxon>
        <taxon>Trifolium</taxon>
    </lineage>
</organism>
<dbReference type="EMBL" id="LXQA010058178">
    <property type="protein sequence ID" value="MCI05279.1"/>
    <property type="molecule type" value="Genomic_DNA"/>
</dbReference>
<keyword evidence="1" id="KW-0723">Serine/threonine-protein kinase</keyword>
<evidence type="ECO:0000313" key="2">
    <source>
        <dbReference type="Proteomes" id="UP000265520"/>
    </source>
</evidence>
<proteinExistence type="predicted"/>
<keyword evidence="2" id="KW-1185">Reference proteome</keyword>
<feature type="non-terminal residue" evidence="1">
    <location>
        <position position="1"/>
    </location>
</feature>
<dbReference type="GO" id="GO:0004674">
    <property type="term" value="F:protein serine/threonine kinase activity"/>
    <property type="evidence" value="ECO:0007669"/>
    <property type="project" value="UniProtKB-KW"/>
</dbReference>
<keyword evidence="1" id="KW-0418">Kinase</keyword>
<reference evidence="1 2" key="1">
    <citation type="journal article" date="2018" name="Front. Plant Sci.">
        <title>Red Clover (Trifolium pratense) and Zigzag Clover (T. medium) - A Picture of Genomic Similarities and Differences.</title>
        <authorList>
            <person name="Dluhosova J."/>
            <person name="Istvanek J."/>
            <person name="Nedelnik J."/>
            <person name="Repkova J."/>
        </authorList>
    </citation>
    <scope>NUCLEOTIDE SEQUENCE [LARGE SCALE GENOMIC DNA]</scope>
    <source>
        <strain evidence="2">cv. 10/8</strain>
        <tissue evidence="1">Leaf</tissue>
    </source>
</reference>
<protein>
    <submittedName>
        <fullName evidence="1">Serine/threonine protein kinase</fullName>
    </submittedName>
</protein>
<evidence type="ECO:0000313" key="1">
    <source>
        <dbReference type="EMBL" id="MCI05279.1"/>
    </source>
</evidence>
<sequence length="57" mass="6515">FVPKNERAWNVNDGSDGCVRKTNLDCESDEFYQMVNVKLPETTTTSVFVNRTMGIKE</sequence>
<name>A0A392P1H1_9FABA</name>
<dbReference type="AlphaFoldDB" id="A0A392P1H1"/>
<dbReference type="Proteomes" id="UP000265520">
    <property type="component" value="Unassembled WGS sequence"/>
</dbReference>
<keyword evidence="1" id="KW-0808">Transferase</keyword>
<comment type="caution">
    <text evidence="1">The sequence shown here is derived from an EMBL/GenBank/DDBJ whole genome shotgun (WGS) entry which is preliminary data.</text>
</comment>